<dbReference type="AlphaFoldDB" id="A6DMJ0"/>
<dbReference type="RefSeq" id="WP_007279088.1">
    <property type="nucleotide sequence ID" value="NZ_ABCK01000011.1"/>
</dbReference>
<name>A6DMJ0_9BACT</name>
<organism evidence="3 4">
    <name type="scientific">Lentisphaera araneosa HTCC2155</name>
    <dbReference type="NCBI Taxonomy" id="313628"/>
    <lineage>
        <taxon>Bacteria</taxon>
        <taxon>Pseudomonadati</taxon>
        <taxon>Lentisphaerota</taxon>
        <taxon>Lentisphaeria</taxon>
        <taxon>Lentisphaerales</taxon>
        <taxon>Lentisphaeraceae</taxon>
        <taxon>Lentisphaera</taxon>
    </lineage>
</organism>
<comment type="similarity">
    <text evidence="1">Belongs to the universal stress protein A family.</text>
</comment>
<feature type="domain" description="UspA" evidence="2">
    <location>
        <begin position="149"/>
        <end position="293"/>
    </location>
</feature>
<feature type="domain" description="UspA" evidence="2">
    <location>
        <begin position="5"/>
        <end position="138"/>
    </location>
</feature>
<dbReference type="InterPro" id="IPR014729">
    <property type="entry name" value="Rossmann-like_a/b/a_fold"/>
</dbReference>
<dbReference type="eggNOG" id="COG0589">
    <property type="taxonomic scope" value="Bacteria"/>
</dbReference>
<sequence>MMHIDNIITGVFSEHHFSMAVRESQKLANVFKAKVRPVHVIETLGLNPFYPRETEESRLEALNKFKADVDHLYNKHGANHIEEPVVQIGRIHNELVNVANDYDNPLIVVGRHTEGVMHKFLTTEAERIIAHSNTPVWVHPHRSISRLPQTIVCALDFSDNCKRAAEVAVMVARTCAAQLYFVHVIPESAGYVELEGQLNVYYPQEDVERDEVKLKVTKVMSEMVASLDLEGLCYAEKILSGGAADGVKRMCDEVDAELLVMGSSSHSNIERIFMGSTMRWLLNSVREDILVVP</sequence>
<evidence type="ECO:0000313" key="3">
    <source>
        <dbReference type="EMBL" id="EDM27180.1"/>
    </source>
</evidence>
<accession>A6DMJ0</accession>
<evidence type="ECO:0000313" key="4">
    <source>
        <dbReference type="Proteomes" id="UP000004947"/>
    </source>
</evidence>
<dbReference type="CDD" id="cd00293">
    <property type="entry name" value="USP-like"/>
    <property type="match status" value="2"/>
</dbReference>
<dbReference type="InterPro" id="IPR006015">
    <property type="entry name" value="Universal_stress_UspA"/>
</dbReference>
<comment type="caution">
    <text evidence="3">The sequence shown here is derived from an EMBL/GenBank/DDBJ whole genome shotgun (WGS) entry which is preliminary data.</text>
</comment>
<dbReference type="PANTHER" id="PTHR46268:SF6">
    <property type="entry name" value="UNIVERSAL STRESS PROTEIN UP12"/>
    <property type="match status" value="1"/>
</dbReference>
<evidence type="ECO:0000259" key="2">
    <source>
        <dbReference type="Pfam" id="PF00582"/>
    </source>
</evidence>
<dbReference type="EMBL" id="ABCK01000011">
    <property type="protein sequence ID" value="EDM27180.1"/>
    <property type="molecule type" value="Genomic_DNA"/>
</dbReference>
<dbReference type="InterPro" id="IPR006016">
    <property type="entry name" value="UspA"/>
</dbReference>
<dbReference type="SUPFAM" id="SSF52402">
    <property type="entry name" value="Adenine nucleotide alpha hydrolases-like"/>
    <property type="match status" value="2"/>
</dbReference>
<proteinExistence type="inferred from homology"/>
<dbReference type="PANTHER" id="PTHR46268">
    <property type="entry name" value="STRESS RESPONSE PROTEIN NHAX"/>
    <property type="match status" value="1"/>
</dbReference>
<reference evidence="3 4" key="1">
    <citation type="journal article" date="2010" name="J. Bacteriol.">
        <title>Genome sequence of Lentisphaera araneosa HTCC2155T, the type species of the order Lentisphaerales in the phylum Lentisphaerae.</title>
        <authorList>
            <person name="Thrash J.C."/>
            <person name="Cho J.C."/>
            <person name="Vergin K.L."/>
            <person name="Morris R.M."/>
            <person name="Giovannoni S.J."/>
        </authorList>
    </citation>
    <scope>NUCLEOTIDE SEQUENCE [LARGE SCALE GENOMIC DNA]</scope>
    <source>
        <strain evidence="3 4">HTCC2155</strain>
    </source>
</reference>
<dbReference type="Pfam" id="PF00582">
    <property type="entry name" value="Usp"/>
    <property type="match status" value="2"/>
</dbReference>
<evidence type="ECO:0000256" key="1">
    <source>
        <dbReference type="ARBA" id="ARBA00008791"/>
    </source>
</evidence>
<dbReference type="Proteomes" id="UP000004947">
    <property type="component" value="Unassembled WGS sequence"/>
</dbReference>
<dbReference type="PRINTS" id="PR01438">
    <property type="entry name" value="UNVRSLSTRESS"/>
</dbReference>
<dbReference type="OrthoDB" id="9788959at2"/>
<gene>
    <name evidence="3" type="ORF">LNTAR_15962</name>
</gene>
<dbReference type="Gene3D" id="3.40.50.620">
    <property type="entry name" value="HUPs"/>
    <property type="match status" value="2"/>
</dbReference>
<keyword evidence="4" id="KW-1185">Reference proteome</keyword>
<protein>
    <submittedName>
        <fullName evidence="3">UspA</fullName>
    </submittedName>
</protein>